<feature type="region of interest" description="Disordered" evidence="1">
    <location>
        <begin position="335"/>
        <end position="384"/>
    </location>
</feature>
<dbReference type="InterPro" id="IPR000192">
    <property type="entry name" value="Aminotrans_V_dom"/>
</dbReference>
<dbReference type="PANTHER" id="PTHR43586">
    <property type="entry name" value="CYSTEINE DESULFURASE"/>
    <property type="match status" value="1"/>
</dbReference>
<evidence type="ECO:0000259" key="2">
    <source>
        <dbReference type="Pfam" id="PF00266"/>
    </source>
</evidence>
<dbReference type="EMBL" id="BRXU01000011">
    <property type="protein sequence ID" value="GLC54996.1"/>
    <property type="molecule type" value="Genomic_DNA"/>
</dbReference>
<feature type="compositionally biased region" description="Low complexity" evidence="1">
    <location>
        <begin position="335"/>
        <end position="363"/>
    </location>
</feature>
<evidence type="ECO:0000256" key="1">
    <source>
        <dbReference type="SAM" id="MobiDB-lite"/>
    </source>
</evidence>
<keyword evidence="4" id="KW-1185">Reference proteome</keyword>
<reference evidence="3 4" key="1">
    <citation type="journal article" date="2023" name="Commun. Biol.">
        <title>Reorganization of the ancestral sex-determining regions during the evolution of trioecy in Pleodorina starrii.</title>
        <authorList>
            <person name="Takahashi K."/>
            <person name="Suzuki S."/>
            <person name="Kawai-Toyooka H."/>
            <person name="Yamamoto K."/>
            <person name="Hamaji T."/>
            <person name="Ootsuki R."/>
            <person name="Yamaguchi H."/>
            <person name="Kawachi M."/>
            <person name="Higashiyama T."/>
            <person name="Nozaki H."/>
        </authorList>
    </citation>
    <scope>NUCLEOTIDE SEQUENCE [LARGE SCALE GENOMIC DNA]</scope>
    <source>
        <strain evidence="3 4">NIES-4479</strain>
    </source>
</reference>
<dbReference type="InterPro" id="IPR015421">
    <property type="entry name" value="PyrdxlP-dep_Trfase_major"/>
</dbReference>
<dbReference type="InterPro" id="IPR015422">
    <property type="entry name" value="PyrdxlP-dep_Trfase_small"/>
</dbReference>
<dbReference type="SUPFAM" id="SSF53383">
    <property type="entry name" value="PLP-dependent transferases"/>
    <property type="match status" value="1"/>
</dbReference>
<dbReference type="InterPro" id="IPR015424">
    <property type="entry name" value="PyrdxlP-dep_Trfase"/>
</dbReference>
<dbReference type="PANTHER" id="PTHR43586:SF21">
    <property type="entry name" value="PYRIDOXAL PHOSPHATE (PLP)-DEPENDENT ASPARTATE AMINOTRANSFERASE SUPERFAMILY"/>
    <property type="match status" value="1"/>
</dbReference>
<comment type="caution">
    <text evidence="3">The sequence shown here is derived from an EMBL/GenBank/DDBJ whole genome shotgun (WGS) entry which is preliminary data.</text>
</comment>
<evidence type="ECO:0000313" key="3">
    <source>
        <dbReference type="EMBL" id="GLC54996.1"/>
    </source>
</evidence>
<dbReference type="AlphaFoldDB" id="A0A9W6BPA3"/>
<dbReference type="Proteomes" id="UP001165080">
    <property type="component" value="Unassembled WGS sequence"/>
</dbReference>
<accession>A0A9W6BPA3</accession>
<feature type="domain" description="Aminotransferase class V" evidence="2">
    <location>
        <begin position="65"/>
        <end position="352"/>
    </location>
</feature>
<organism evidence="3 4">
    <name type="scientific">Pleodorina starrii</name>
    <dbReference type="NCBI Taxonomy" id="330485"/>
    <lineage>
        <taxon>Eukaryota</taxon>
        <taxon>Viridiplantae</taxon>
        <taxon>Chlorophyta</taxon>
        <taxon>core chlorophytes</taxon>
        <taxon>Chlorophyceae</taxon>
        <taxon>CS clade</taxon>
        <taxon>Chlamydomonadales</taxon>
        <taxon>Volvocaceae</taxon>
        <taxon>Pleodorina</taxon>
    </lineage>
</organism>
<sequence>MAQSLKRALHSISTAKPFACRSPQPNRRVTRLRAATQMAPTAADYARAREAFPYFQSEQDADIAFMENAGGSQVPRCVVDAISEFFCKSYAQLGAGYGRSQRATRTVEEAHSWLEVFMNTKGQGQVVIGPSTSQLAFNLASAFADVLGPGDSIVLQEASHESVLGPWVRLAGRNGCQLRWWRADRRSGASALSDLEASLDLSTRLVVVTHVSNILGEILDLASVVRLVRARAPGAQVVADGVAYAPHRAIDVAAWGVDWYLFSAYKVYGPHVGVMYGRRQAYDSLLARGGQGPNHYFVSADDLTYKFELGGANHEACAGLLALQDYLLHLLDQPHQPHQQQQQHQQSRQEQQQQQGAQGQQQQKAAVPSETPEPAGGSHTALRLPRVSRAEVEAAFALMEAMEQPLQERLLSYLASHPAVRLVGPSYADPAVRVPTVSFVHRSKSSAAVARDLQTAGFSVRCGHMYARRLLEALAEEGGLLAQEAAARQRSAGGDDLNGGDGTAAAAAAADAGGGGAASAAFDVRRAVDEGVVRVTLLHYNTPEEVARLIAALETVL</sequence>
<evidence type="ECO:0000313" key="4">
    <source>
        <dbReference type="Proteomes" id="UP001165080"/>
    </source>
</evidence>
<protein>
    <recommendedName>
        <fullName evidence="2">Aminotransferase class V domain-containing protein</fullName>
    </recommendedName>
</protein>
<gene>
    <name evidence="3" type="primary">PLEST006789</name>
    <name evidence="3" type="ORF">PLESTB_000929200</name>
</gene>
<dbReference type="Pfam" id="PF00266">
    <property type="entry name" value="Aminotran_5"/>
    <property type="match status" value="1"/>
</dbReference>
<dbReference type="Gene3D" id="3.40.640.10">
    <property type="entry name" value="Type I PLP-dependent aspartate aminotransferase-like (Major domain)"/>
    <property type="match status" value="1"/>
</dbReference>
<name>A0A9W6BPA3_9CHLO</name>
<proteinExistence type="predicted"/>
<dbReference type="Gene3D" id="3.90.1150.10">
    <property type="entry name" value="Aspartate Aminotransferase, domain 1"/>
    <property type="match status" value="2"/>
</dbReference>